<protein>
    <submittedName>
        <fullName evidence="3">Uncharacterized protein</fullName>
    </submittedName>
</protein>
<organism evidence="3 4">
    <name type="scientific">Hymenobacter nivis</name>
    <dbReference type="NCBI Taxonomy" id="1850093"/>
    <lineage>
        <taxon>Bacteria</taxon>
        <taxon>Pseudomonadati</taxon>
        <taxon>Bacteroidota</taxon>
        <taxon>Cytophagia</taxon>
        <taxon>Cytophagales</taxon>
        <taxon>Hymenobacteraceae</taxon>
        <taxon>Hymenobacter</taxon>
    </lineage>
</organism>
<evidence type="ECO:0000313" key="3">
    <source>
        <dbReference type="EMBL" id="TPG65469.1"/>
    </source>
</evidence>
<feature type="signal peptide" evidence="2">
    <location>
        <begin position="1"/>
        <end position="20"/>
    </location>
</feature>
<dbReference type="Proteomes" id="UP000317646">
    <property type="component" value="Unassembled WGS sequence"/>
</dbReference>
<feature type="region of interest" description="Disordered" evidence="1">
    <location>
        <begin position="102"/>
        <end position="130"/>
    </location>
</feature>
<comment type="caution">
    <text evidence="3">The sequence shown here is derived from an EMBL/GenBank/DDBJ whole genome shotgun (WGS) entry which is preliminary data.</text>
</comment>
<proteinExistence type="predicted"/>
<keyword evidence="2" id="KW-0732">Signal</keyword>
<dbReference type="AlphaFoldDB" id="A0A502GTC5"/>
<gene>
    <name evidence="3" type="ORF">EAH73_13440</name>
</gene>
<dbReference type="RefSeq" id="WP_140467378.1">
    <property type="nucleotide sequence ID" value="NZ_RCYZ01000005.1"/>
</dbReference>
<feature type="compositionally biased region" description="Polar residues" evidence="1">
    <location>
        <begin position="119"/>
        <end position="130"/>
    </location>
</feature>
<keyword evidence="4" id="KW-1185">Reference proteome</keyword>
<name>A0A502GTC5_9BACT</name>
<dbReference type="EMBL" id="RCYZ01000005">
    <property type="protein sequence ID" value="TPG65469.1"/>
    <property type="molecule type" value="Genomic_DNA"/>
</dbReference>
<accession>A0A502GTC5</accession>
<dbReference type="OrthoDB" id="887135at2"/>
<evidence type="ECO:0000313" key="4">
    <source>
        <dbReference type="Proteomes" id="UP000317646"/>
    </source>
</evidence>
<sequence length="130" mass="14044">MFRSILTLALSVLLIAEASAQTTPVVTKKTTRTTRRVAKKAQRTVRKTTRQAAAAWPALDAAAPVVAAVTEPTGWEAYDEAQARQGRDAVYAAPGMSVHIRTGHEMDNYDGTPRKAPVSTRQTTLSPSPR</sequence>
<reference evidence="3 4" key="1">
    <citation type="journal article" date="2019" name="Environ. Microbiol.">
        <title>Species interactions and distinct microbial communities in high Arctic permafrost affected cryosols are associated with the CH4 and CO2 gas fluxes.</title>
        <authorList>
            <person name="Altshuler I."/>
            <person name="Hamel J."/>
            <person name="Turney S."/>
            <person name="Magnuson E."/>
            <person name="Levesque R."/>
            <person name="Greer C."/>
            <person name="Whyte L.G."/>
        </authorList>
    </citation>
    <scope>NUCLEOTIDE SEQUENCE [LARGE SCALE GENOMIC DNA]</scope>
    <source>
        <strain evidence="3 4">S9.2P</strain>
    </source>
</reference>
<evidence type="ECO:0000256" key="1">
    <source>
        <dbReference type="SAM" id="MobiDB-lite"/>
    </source>
</evidence>
<evidence type="ECO:0000256" key="2">
    <source>
        <dbReference type="SAM" id="SignalP"/>
    </source>
</evidence>
<feature type="chain" id="PRO_5021224631" evidence="2">
    <location>
        <begin position="21"/>
        <end position="130"/>
    </location>
</feature>